<reference evidence="2" key="1">
    <citation type="submission" date="2019-08" db="EMBL/GenBank/DDBJ databases">
        <authorList>
            <person name="Kucharzyk K."/>
            <person name="Murdoch R.W."/>
            <person name="Higgins S."/>
            <person name="Loffler F."/>
        </authorList>
    </citation>
    <scope>NUCLEOTIDE SEQUENCE</scope>
</reference>
<feature type="compositionally biased region" description="Polar residues" evidence="1">
    <location>
        <begin position="1"/>
        <end position="19"/>
    </location>
</feature>
<name>A0A645A1N6_9ZZZZ</name>
<dbReference type="EMBL" id="VSSQ01011546">
    <property type="protein sequence ID" value="MPM47119.1"/>
    <property type="molecule type" value="Genomic_DNA"/>
</dbReference>
<evidence type="ECO:0000256" key="1">
    <source>
        <dbReference type="SAM" id="MobiDB-lite"/>
    </source>
</evidence>
<proteinExistence type="predicted"/>
<feature type="region of interest" description="Disordered" evidence="1">
    <location>
        <begin position="1"/>
        <end position="32"/>
    </location>
</feature>
<gene>
    <name evidence="2" type="ORF">SDC9_93827</name>
</gene>
<evidence type="ECO:0000313" key="2">
    <source>
        <dbReference type="EMBL" id="MPM47119.1"/>
    </source>
</evidence>
<comment type="caution">
    <text evidence="2">The sequence shown here is derived from an EMBL/GenBank/DDBJ whole genome shotgun (WGS) entry which is preliminary data.</text>
</comment>
<organism evidence="2">
    <name type="scientific">bioreactor metagenome</name>
    <dbReference type="NCBI Taxonomy" id="1076179"/>
    <lineage>
        <taxon>unclassified sequences</taxon>
        <taxon>metagenomes</taxon>
        <taxon>ecological metagenomes</taxon>
    </lineage>
</organism>
<dbReference type="AlphaFoldDB" id="A0A645A1N6"/>
<protein>
    <submittedName>
        <fullName evidence="2">Uncharacterized protein</fullName>
    </submittedName>
</protein>
<feature type="region of interest" description="Disordered" evidence="1">
    <location>
        <begin position="53"/>
        <end position="80"/>
    </location>
</feature>
<sequence length="80" mass="9588">MRDQPVQSQSRSKSTNNRLNPPEFRQKAAEEHHKQYKNVMQVFLPFGFLEKPFGNSWNEQENNSGKNDQRHQQFQQEDQI</sequence>
<accession>A0A645A1N6</accession>
<feature type="compositionally biased region" description="Polar residues" evidence="1">
    <location>
        <begin position="55"/>
        <end position="66"/>
    </location>
</feature>